<dbReference type="EMBL" id="CM055094">
    <property type="protein sequence ID" value="KAJ7563706.1"/>
    <property type="molecule type" value="Genomic_DNA"/>
</dbReference>
<reference evidence="2" key="1">
    <citation type="journal article" date="2024" name="Proc. Natl. Acad. Sci. U.S.A.">
        <title>Extraordinary preservation of gene collinearity over three hundred million years revealed in homosporous lycophytes.</title>
        <authorList>
            <person name="Li C."/>
            <person name="Wickell D."/>
            <person name="Kuo L.Y."/>
            <person name="Chen X."/>
            <person name="Nie B."/>
            <person name="Liao X."/>
            <person name="Peng D."/>
            <person name="Ji J."/>
            <person name="Jenkins J."/>
            <person name="Williams M."/>
            <person name="Shu S."/>
            <person name="Plott C."/>
            <person name="Barry K."/>
            <person name="Rajasekar S."/>
            <person name="Grimwood J."/>
            <person name="Han X."/>
            <person name="Sun S."/>
            <person name="Hou Z."/>
            <person name="He W."/>
            <person name="Dai G."/>
            <person name="Sun C."/>
            <person name="Schmutz J."/>
            <person name="Leebens-Mack J.H."/>
            <person name="Li F.W."/>
            <person name="Wang L."/>
        </authorList>
    </citation>
    <scope>NUCLEOTIDE SEQUENCE [LARGE SCALE GENOMIC DNA]</scope>
    <source>
        <strain evidence="2">cv. PW_Plant_1</strain>
    </source>
</reference>
<dbReference type="Proteomes" id="UP001162992">
    <property type="component" value="Chromosome 3"/>
</dbReference>
<protein>
    <submittedName>
        <fullName evidence="1">Uncharacterized protein</fullName>
    </submittedName>
</protein>
<accession>A0ACC2EB74</accession>
<keyword evidence="2" id="KW-1185">Reference proteome</keyword>
<organism evidence="1 2">
    <name type="scientific">Diphasiastrum complanatum</name>
    <name type="common">Issler's clubmoss</name>
    <name type="synonym">Lycopodium complanatum</name>
    <dbReference type="NCBI Taxonomy" id="34168"/>
    <lineage>
        <taxon>Eukaryota</taxon>
        <taxon>Viridiplantae</taxon>
        <taxon>Streptophyta</taxon>
        <taxon>Embryophyta</taxon>
        <taxon>Tracheophyta</taxon>
        <taxon>Lycopodiopsida</taxon>
        <taxon>Lycopodiales</taxon>
        <taxon>Lycopodiaceae</taxon>
        <taxon>Lycopodioideae</taxon>
        <taxon>Diphasiastrum</taxon>
    </lineage>
</organism>
<evidence type="ECO:0000313" key="1">
    <source>
        <dbReference type="EMBL" id="KAJ7563706.1"/>
    </source>
</evidence>
<gene>
    <name evidence="1" type="ORF">O6H91_03G122200</name>
</gene>
<evidence type="ECO:0000313" key="2">
    <source>
        <dbReference type="Proteomes" id="UP001162992"/>
    </source>
</evidence>
<name>A0ACC2EB74_DIPCM</name>
<comment type="caution">
    <text evidence="1">The sequence shown here is derived from an EMBL/GenBank/DDBJ whole genome shotgun (WGS) entry which is preliminary data.</text>
</comment>
<sequence>MVTTETSHASHTNQEGVQRGREINSEASQVREHTPSQPPNSGSIHSPTKSEDLWTCRYCGWTYPNAHPSAKHRRNHKKHCAKHKGTEQGHSISYSNTSNETSSEDEGHESSEHDNGKLRLQNLNDIPSEHNTHLMSREIEYLESHTTAEFQAPPVEESQKIQDGGLLVQPQDHIGITTAKMADEKSDQHETFLEESTVMMDANVTREDDSKTLPNYTCEHVQDVKSETGDQSLQSRQMTEVHLSGVADKEWSVTGTSEKNKTHTPIVIENASVITNNAEDPSNKPLAGSKHEAPEDLWTCRYCGWTYPNSHPSAKHRRNHKKHCGKLKGFESTVLHKPANGSSDDASSSDESQLQGKLSGIGSQESLQKENAGMTLAAVTTAVLAERRGQDFSGEGLLQERATGSEKKEGFEKINGEIVSDDLHSGALQPLEKENVEATDKSLFATPQEDAHSKAEEYISTDFRNLETAVLVENPLQTSEKNSVENGDQIKEVEADIRAHILNDEHPYKQEKSESRSSQEVPTPQLWEQLLDADLERNKPGELEDSALHEVLPPNASEIQENKLDLSENTLPNVVQDDSHVVKPILPAPASFIPSGDTYSSEITAEPVQGDGLNSLLIQNTDAHSSQSLGSQILDGSGPRTLEQAQPIDNTAGAGTRKLEELPGDSNWAVFEPSQNPENSKTSSDARTEEQRQVRSADASSIEKDTMQIVDESHGNGKHHTSLQLLFSEDFKVNNSQSKQEEIVPSTDRSSPSSKGTPFVRKILGRVLSSSAELATSPKSAEEKPRTKPKWGIFVCCSAVN</sequence>
<proteinExistence type="predicted"/>